<accession>A0A0C9TFR9</accession>
<feature type="non-terminal residue" evidence="1">
    <location>
        <position position="1"/>
    </location>
</feature>
<dbReference type="Proteomes" id="UP000053647">
    <property type="component" value="Unassembled WGS sequence"/>
</dbReference>
<reference evidence="1 2" key="1">
    <citation type="submission" date="2014-06" db="EMBL/GenBank/DDBJ databases">
        <authorList>
            <consortium name="DOE Joint Genome Institute"/>
            <person name="Kuo A."/>
            <person name="Kohler A."/>
            <person name="Nagy L.G."/>
            <person name="Floudas D."/>
            <person name="Copeland A."/>
            <person name="Barry K.W."/>
            <person name="Cichocki N."/>
            <person name="Veneault-Fourrey C."/>
            <person name="LaButti K."/>
            <person name="Lindquist E.A."/>
            <person name="Lipzen A."/>
            <person name="Lundell T."/>
            <person name="Morin E."/>
            <person name="Murat C."/>
            <person name="Sun H."/>
            <person name="Tunlid A."/>
            <person name="Henrissat B."/>
            <person name="Grigoriev I.V."/>
            <person name="Hibbett D.S."/>
            <person name="Martin F."/>
            <person name="Nordberg H.P."/>
            <person name="Cantor M.N."/>
            <person name="Hua S.X."/>
        </authorList>
    </citation>
    <scope>NUCLEOTIDE SEQUENCE [LARGE SCALE GENOMIC DNA]</scope>
    <source>
        <strain evidence="1 2">ATCC 200175</strain>
    </source>
</reference>
<proteinExistence type="predicted"/>
<protein>
    <submittedName>
        <fullName evidence="1">Uncharacterized protein</fullName>
    </submittedName>
</protein>
<evidence type="ECO:0000313" key="2">
    <source>
        <dbReference type="Proteomes" id="UP000053647"/>
    </source>
</evidence>
<dbReference type="HOGENOM" id="CLU_056788_11_3_1"/>
<name>A0A0C9TFR9_PAXIN</name>
<dbReference type="OrthoDB" id="2142724at2759"/>
<keyword evidence="2" id="KW-1185">Reference proteome</keyword>
<reference evidence="2" key="2">
    <citation type="submission" date="2015-01" db="EMBL/GenBank/DDBJ databases">
        <title>Evolutionary Origins and Diversification of the Mycorrhizal Mutualists.</title>
        <authorList>
            <consortium name="DOE Joint Genome Institute"/>
            <consortium name="Mycorrhizal Genomics Consortium"/>
            <person name="Kohler A."/>
            <person name="Kuo A."/>
            <person name="Nagy L.G."/>
            <person name="Floudas D."/>
            <person name="Copeland A."/>
            <person name="Barry K.W."/>
            <person name="Cichocki N."/>
            <person name="Veneault-Fourrey C."/>
            <person name="LaButti K."/>
            <person name="Lindquist E.A."/>
            <person name="Lipzen A."/>
            <person name="Lundell T."/>
            <person name="Morin E."/>
            <person name="Murat C."/>
            <person name="Riley R."/>
            <person name="Ohm R."/>
            <person name="Sun H."/>
            <person name="Tunlid A."/>
            <person name="Henrissat B."/>
            <person name="Grigoriev I.V."/>
            <person name="Hibbett D.S."/>
            <person name="Martin F."/>
        </authorList>
    </citation>
    <scope>NUCLEOTIDE SEQUENCE [LARGE SCALE GENOMIC DNA]</scope>
    <source>
        <strain evidence="2">ATCC 200175</strain>
    </source>
</reference>
<dbReference type="AlphaFoldDB" id="A0A0C9TFR9"/>
<dbReference type="EMBL" id="KN819342">
    <property type="protein sequence ID" value="KIJ14500.1"/>
    <property type="molecule type" value="Genomic_DNA"/>
</dbReference>
<sequence length="111" mass="12537">AGLNVKHIQRLASEQDLLACATFICCISQYPANYLIPLDEMAKDVRTYAWLWGCLPQGTRCEHHDPFVQTQQLSLLAALVLNEGIVAARVLEGSYTYETFCEFLHVDLIHI</sequence>
<gene>
    <name evidence="1" type="ORF">PAXINDRAFT_79036</name>
</gene>
<organism evidence="1 2">
    <name type="scientific">Paxillus involutus ATCC 200175</name>
    <dbReference type="NCBI Taxonomy" id="664439"/>
    <lineage>
        <taxon>Eukaryota</taxon>
        <taxon>Fungi</taxon>
        <taxon>Dikarya</taxon>
        <taxon>Basidiomycota</taxon>
        <taxon>Agaricomycotina</taxon>
        <taxon>Agaricomycetes</taxon>
        <taxon>Agaricomycetidae</taxon>
        <taxon>Boletales</taxon>
        <taxon>Paxilineae</taxon>
        <taxon>Paxillaceae</taxon>
        <taxon>Paxillus</taxon>
    </lineage>
</organism>
<evidence type="ECO:0000313" key="1">
    <source>
        <dbReference type="EMBL" id="KIJ14500.1"/>
    </source>
</evidence>